<keyword evidence="2" id="KW-0560">Oxidoreductase</keyword>
<dbReference type="InterPro" id="IPR057326">
    <property type="entry name" value="KR_dom"/>
</dbReference>
<dbReference type="EMBL" id="ML995827">
    <property type="protein sequence ID" value="KAF2770245.1"/>
    <property type="molecule type" value="Genomic_DNA"/>
</dbReference>
<evidence type="ECO:0000256" key="2">
    <source>
        <dbReference type="ARBA" id="ARBA00023002"/>
    </source>
</evidence>
<evidence type="ECO:0000259" key="3">
    <source>
        <dbReference type="SMART" id="SM00822"/>
    </source>
</evidence>
<feature type="domain" description="Ketoreductase" evidence="3">
    <location>
        <begin position="6"/>
        <end position="197"/>
    </location>
</feature>
<name>A0A6G1LBL6_9PEZI</name>
<accession>A0A6G1LBL6</accession>
<dbReference type="Proteomes" id="UP000799436">
    <property type="component" value="Unassembled WGS sequence"/>
</dbReference>
<dbReference type="InterPro" id="IPR036291">
    <property type="entry name" value="NAD(P)-bd_dom_sf"/>
</dbReference>
<dbReference type="PROSITE" id="PS00061">
    <property type="entry name" value="ADH_SHORT"/>
    <property type="match status" value="1"/>
</dbReference>
<dbReference type="Pfam" id="PF00106">
    <property type="entry name" value="adh_short"/>
    <property type="match status" value="1"/>
</dbReference>
<dbReference type="Gene3D" id="3.40.50.720">
    <property type="entry name" value="NAD(P)-binding Rossmann-like Domain"/>
    <property type="match status" value="1"/>
</dbReference>
<dbReference type="PANTHER" id="PTHR43658:SF8">
    <property type="entry name" value="17-BETA-HYDROXYSTEROID DEHYDROGENASE 14-RELATED"/>
    <property type="match status" value="1"/>
</dbReference>
<gene>
    <name evidence="4" type="ORF">EJ03DRAFT_326638</name>
</gene>
<proteinExistence type="predicted"/>
<keyword evidence="5" id="KW-1185">Reference proteome</keyword>
<dbReference type="AlphaFoldDB" id="A0A6G1LBL6"/>
<dbReference type="InterPro" id="IPR002347">
    <property type="entry name" value="SDR_fam"/>
</dbReference>
<dbReference type="PRINTS" id="PR00081">
    <property type="entry name" value="GDHRDH"/>
</dbReference>
<dbReference type="SMART" id="SM00822">
    <property type="entry name" value="PKS_KR"/>
    <property type="match status" value="1"/>
</dbReference>
<keyword evidence="1" id="KW-0521">NADP</keyword>
<protein>
    <submittedName>
        <fullName evidence="4">NAD(P)-binding protein</fullName>
    </submittedName>
</protein>
<dbReference type="SUPFAM" id="SSF51735">
    <property type="entry name" value="NAD(P)-binding Rossmann-fold domains"/>
    <property type="match status" value="1"/>
</dbReference>
<dbReference type="OrthoDB" id="3819888at2759"/>
<evidence type="ECO:0000313" key="4">
    <source>
        <dbReference type="EMBL" id="KAF2770245.1"/>
    </source>
</evidence>
<dbReference type="GO" id="GO:0016491">
    <property type="term" value="F:oxidoreductase activity"/>
    <property type="evidence" value="ECO:0007669"/>
    <property type="project" value="UniProtKB-KW"/>
</dbReference>
<sequence length="263" mass="27975">MQIKNHTFVISGGASGLGLATVRELHSQGGYIAILDLNADQGAPIVSELGPERAHFEETDMSDTESVQAAVKSVVAWIQKTGKPMAGVIPAAGVGLPAKLIDKHNEPVPLERLDFVLNINLRGVLDLVRLCLPHIATAPATEPDGERGVIVMVASSAAFDGQPGQAAYAASKGAIRALTLVLARDHAAQGIRAVSIAPSYFESNMTAQMSDKVRKSLERVLEFPKRPGQGAEFAKMVRHAIENPMLNGETIRLDGATRMPSKM</sequence>
<evidence type="ECO:0000256" key="1">
    <source>
        <dbReference type="ARBA" id="ARBA00022857"/>
    </source>
</evidence>
<evidence type="ECO:0000313" key="5">
    <source>
        <dbReference type="Proteomes" id="UP000799436"/>
    </source>
</evidence>
<reference evidence="4" key="1">
    <citation type="journal article" date="2020" name="Stud. Mycol.">
        <title>101 Dothideomycetes genomes: a test case for predicting lifestyles and emergence of pathogens.</title>
        <authorList>
            <person name="Haridas S."/>
            <person name="Albert R."/>
            <person name="Binder M."/>
            <person name="Bloem J."/>
            <person name="Labutti K."/>
            <person name="Salamov A."/>
            <person name="Andreopoulos B."/>
            <person name="Baker S."/>
            <person name="Barry K."/>
            <person name="Bills G."/>
            <person name="Bluhm B."/>
            <person name="Cannon C."/>
            <person name="Castanera R."/>
            <person name="Culley D."/>
            <person name="Daum C."/>
            <person name="Ezra D."/>
            <person name="Gonzalez J."/>
            <person name="Henrissat B."/>
            <person name="Kuo A."/>
            <person name="Liang C."/>
            <person name="Lipzen A."/>
            <person name="Lutzoni F."/>
            <person name="Magnuson J."/>
            <person name="Mondo S."/>
            <person name="Nolan M."/>
            <person name="Ohm R."/>
            <person name="Pangilinan J."/>
            <person name="Park H.-J."/>
            <person name="Ramirez L."/>
            <person name="Alfaro M."/>
            <person name="Sun H."/>
            <person name="Tritt A."/>
            <person name="Yoshinaga Y."/>
            <person name="Zwiers L.-H."/>
            <person name="Turgeon B."/>
            <person name="Goodwin S."/>
            <person name="Spatafora J."/>
            <person name="Crous P."/>
            <person name="Grigoriev I."/>
        </authorList>
    </citation>
    <scope>NUCLEOTIDE SEQUENCE</scope>
    <source>
        <strain evidence="4">CBS 116005</strain>
    </source>
</reference>
<organism evidence="4 5">
    <name type="scientific">Teratosphaeria nubilosa</name>
    <dbReference type="NCBI Taxonomy" id="161662"/>
    <lineage>
        <taxon>Eukaryota</taxon>
        <taxon>Fungi</taxon>
        <taxon>Dikarya</taxon>
        <taxon>Ascomycota</taxon>
        <taxon>Pezizomycotina</taxon>
        <taxon>Dothideomycetes</taxon>
        <taxon>Dothideomycetidae</taxon>
        <taxon>Mycosphaerellales</taxon>
        <taxon>Teratosphaeriaceae</taxon>
        <taxon>Teratosphaeria</taxon>
    </lineage>
</organism>
<dbReference type="PANTHER" id="PTHR43658">
    <property type="entry name" value="SHORT-CHAIN DEHYDROGENASE/REDUCTASE"/>
    <property type="match status" value="1"/>
</dbReference>
<dbReference type="InterPro" id="IPR020904">
    <property type="entry name" value="Sc_DH/Rdtase_CS"/>
</dbReference>